<evidence type="ECO:0000313" key="5">
    <source>
        <dbReference type="Proteomes" id="UP000193317"/>
    </source>
</evidence>
<dbReference type="InterPro" id="IPR013655">
    <property type="entry name" value="PAS_fold_3"/>
</dbReference>
<dbReference type="PANTHER" id="PTHR46663">
    <property type="entry name" value="DIGUANYLATE CYCLASE DGCT-RELATED"/>
    <property type="match status" value="1"/>
</dbReference>
<dbReference type="InterPro" id="IPR000160">
    <property type="entry name" value="GGDEF_dom"/>
</dbReference>
<dbReference type="Proteomes" id="UP000193317">
    <property type="component" value="Unassembled WGS sequence"/>
</dbReference>
<proteinExistence type="predicted"/>
<reference evidence="4 5" key="1">
    <citation type="submission" date="2016-01" db="EMBL/GenBank/DDBJ databases">
        <title>The new phylogeny of the genus Mycobacterium.</title>
        <authorList>
            <person name="Tarcisio F."/>
            <person name="Conor M."/>
            <person name="Antonella G."/>
            <person name="Elisabetta G."/>
            <person name="Giulia F.S."/>
            <person name="Sara T."/>
            <person name="Anna F."/>
            <person name="Clotilde B."/>
            <person name="Roberto B."/>
            <person name="Veronica D.S."/>
            <person name="Fabio R."/>
            <person name="Monica P."/>
            <person name="Olivier J."/>
            <person name="Enrico T."/>
            <person name="Nicola S."/>
        </authorList>
    </citation>
    <scope>NUCLEOTIDE SEQUENCE [LARGE SCALE GENOMIC DNA]</scope>
    <source>
        <strain evidence="4 5">DSM 44166</strain>
    </source>
</reference>
<dbReference type="SMART" id="SM00091">
    <property type="entry name" value="PAS"/>
    <property type="match status" value="1"/>
</dbReference>
<feature type="transmembrane region" description="Helical" evidence="1">
    <location>
        <begin position="130"/>
        <end position="149"/>
    </location>
</feature>
<sequence length="583" mass="63651">MPTSSRIYPGGTTAWRERALPAVVLAVAMANLVGWFLGVEKLVKIVPPWPAMTPWTALLLGLLAVGILVQSGRPSRVFVAIGRGFAVAAGAIAVAILIEYLSGKSFGFDLWWFRVSVGRTMHTSWPGRPAPQTALSIVPLSIAVTLTRIDRRWVHIVWPMSLLGAAVAPSITFVGYLFQALSLVLAAPSNGVAFSTASGLMLLVTATLVVRLDRNPVAWLMNRPDRMALLRMIAILISLPILIGLMRLMLLWFGVDDHATWALAIVLGGLASGVGVFYFNQREQAALIEKELLSRQRAEADARYRILAENAVDVIVRLRGREIIWVSPSVEAAFGKPPQRWIGSDLILHIHPEDREMVVATLNRICPNKSVQARFRVGNGAYHWVEGHGKSYNDDLNSTNDVIMALRIADDQVEAERNLERLARFDTLTDLPNRAETITRFEAIVKCSRSPGEHLGVLFCDADGFKRINDTFGHAAGDAVLATLASRIVECVRAGDTVGRMGGDELLVLLPGLHNDHELTMIADKIRARAEEPISFRDMTVQATLSIGATIADPGEPMDALIARADTAMYQAKRSGGNSIAQM</sequence>
<evidence type="ECO:0000259" key="2">
    <source>
        <dbReference type="PROSITE" id="PS50112"/>
    </source>
</evidence>
<dbReference type="SUPFAM" id="SSF55073">
    <property type="entry name" value="Nucleotide cyclase"/>
    <property type="match status" value="1"/>
</dbReference>
<dbReference type="PROSITE" id="PS50112">
    <property type="entry name" value="PAS"/>
    <property type="match status" value="1"/>
</dbReference>
<evidence type="ECO:0000259" key="3">
    <source>
        <dbReference type="PROSITE" id="PS50887"/>
    </source>
</evidence>
<evidence type="ECO:0000313" key="4">
    <source>
        <dbReference type="EMBL" id="ORW96363.1"/>
    </source>
</evidence>
<gene>
    <name evidence="4" type="ORF">AWC27_05635</name>
</gene>
<dbReference type="CDD" id="cd00130">
    <property type="entry name" value="PAS"/>
    <property type="match status" value="1"/>
</dbReference>
<dbReference type="NCBIfam" id="TIGR00254">
    <property type="entry name" value="GGDEF"/>
    <property type="match status" value="1"/>
</dbReference>
<keyword evidence="1" id="KW-0472">Membrane</keyword>
<feature type="transmembrane region" description="Helical" evidence="1">
    <location>
        <begin position="192"/>
        <end position="212"/>
    </location>
</feature>
<dbReference type="InterPro" id="IPR043128">
    <property type="entry name" value="Rev_trsase/Diguanyl_cyclase"/>
</dbReference>
<feature type="transmembrane region" description="Helical" evidence="1">
    <location>
        <begin position="161"/>
        <end position="186"/>
    </location>
</feature>
<dbReference type="PROSITE" id="PS50887">
    <property type="entry name" value="GGDEF"/>
    <property type="match status" value="1"/>
</dbReference>
<evidence type="ECO:0000256" key="1">
    <source>
        <dbReference type="SAM" id="Phobius"/>
    </source>
</evidence>
<feature type="transmembrane region" description="Helical" evidence="1">
    <location>
        <begin position="81"/>
        <end position="102"/>
    </location>
</feature>
<dbReference type="NCBIfam" id="TIGR00229">
    <property type="entry name" value="sensory_box"/>
    <property type="match status" value="1"/>
</dbReference>
<dbReference type="InterPro" id="IPR000014">
    <property type="entry name" value="PAS"/>
</dbReference>
<dbReference type="InterPro" id="IPR035965">
    <property type="entry name" value="PAS-like_dom_sf"/>
</dbReference>
<feature type="transmembrane region" description="Helical" evidence="1">
    <location>
        <begin position="233"/>
        <end position="255"/>
    </location>
</feature>
<dbReference type="Gene3D" id="3.30.450.20">
    <property type="entry name" value="PAS domain"/>
    <property type="match status" value="1"/>
</dbReference>
<keyword evidence="1" id="KW-1133">Transmembrane helix</keyword>
<comment type="caution">
    <text evidence="4">The sequence shown here is derived from an EMBL/GenBank/DDBJ whole genome shotgun (WGS) entry which is preliminary data.</text>
</comment>
<dbReference type="Gene3D" id="3.30.70.270">
    <property type="match status" value="1"/>
</dbReference>
<protein>
    <recommendedName>
        <fullName evidence="6">Diguanylate cyclase</fullName>
    </recommendedName>
</protein>
<feature type="domain" description="GGDEF" evidence="3">
    <location>
        <begin position="453"/>
        <end position="583"/>
    </location>
</feature>
<evidence type="ECO:0008006" key="6">
    <source>
        <dbReference type="Google" id="ProtNLM"/>
    </source>
</evidence>
<dbReference type="InterPro" id="IPR052163">
    <property type="entry name" value="DGC-Regulatory_Protein"/>
</dbReference>
<feature type="domain" description="PAS" evidence="2">
    <location>
        <begin position="314"/>
        <end position="369"/>
    </location>
</feature>
<dbReference type="SMART" id="SM00267">
    <property type="entry name" value="GGDEF"/>
    <property type="match status" value="1"/>
</dbReference>
<feature type="transmembrane region" description="Helical" evidence="1">
    <location>
        <begin position="49"/>
        <end position="69"/>
    </location>
</feature>
<keyword evidence="5" id="KW-1185">Reference proteome</keyword>
<dbReference type="CDD" id="cd01949">
    <property type="entry name" value="GGDEF"/>
    <property type="match status" value="1"/>
</dbReference>
<dbReference type="EMBL" id="LQPW01000132">
    <property type="protein sequence ID" value="ORW96363.1"/>
    <property type="molecule type" value="Genomic_DNA"/>
</dbReference>
<feature type="transmembrane region" description="Helical" evidence="1">
    <location>
        <begin position="261"/>
        <end position="280"/>
    </location>
</feature>
<organism evidence="4 5">
    <name type="scientific">Mycobacterium szulgai</name>
    <dbReference type="NCBI Taxonomy" id="1787"/>
    <lineage>
        <taxon>Bacteria</taxon>
        <taxon>Bacillati</taxon>
        <taxon>Actinomycetota</taxon>
        <taxon>Actinomycetes</taxon>
        <taxon>Mycobacteriales</taxon>
        <taxon>Mycobacteriaceae</taxon>
        <taxon>Mycobacterium</taxon>
    </lineage>
</organism>
<dbReference type="Pfam" id="PF00990">
    <property type="entry name" value="GGDEF"/>
    <property type="match status" value="1"/>
</dbReference>
<accession>A0A1X2E7D6</accession>
<dbReference type="AlphaFoldDB" id="A0A1X2E7D6"/>
<dbReference type="Pfam" id="PF08447">
    <property type="entry name" value="PAS_3"/>
    <property type="match status" value="1"/>
</dbReference>
<keyword evidence="1" id="KW-0812">Transmembrane</keyword>
<feature type="transmembrane region" description="Helical" evidence="1">
    <location>
        <begin position="20"/>
        <end position="37"/>
    </location>
</feature>
<name>A0A1X2E7D6_MYCSZ</name>
<dbReference type="OrthoDB" id="23692at2"/>
<dbReference type="PANTHER" id="PTHR46663:SF2">
    <property type="entry name" value="GGDEF DOMAIN-CONTAINING PROTEIN"/>
    <property type="match status" value="1"/>
</dbReference>
<dbReference type="InterPro" id="IPR029787">
    <property type="entry name" value="Nucleotide_cyclase"/>
</dbReference>
<dbReference type="SUPFAM" id="SSF55785">
    <property type="entry name" value="PYP-like sensor domain (PAS domain)"/>
    <property type="match status" value="1"/>
</dbReference>